<sequence length="256" mass="27142">MNVEVARRLAEARRARGITQEELAGRLGVSRQAVSNWERGETSPDTDNLIALARLYGMSLDELLGIERNDAGAGDGVEVAAPGNTQEPNASSGLDADAGEALAQVAANLEQGKAKIRAAGKAVLALIVIAAIALVVSSLVSTAARPTIVQLEGSVVDLDAQGGSFTLVLDEPFRWANDVNTYTEFRVELADEVLIWDERVSAAEQEPAAAATLREGDHVNVSYETTWMESRNMPEVVEATQITILDDAASDAEASL</sequence>
<comment type="caution">
    <text evidence="4">The sequence shown here is derived from an EMBL/GenBank/DDBJ whole genome shotgun (WGS) entry which is preliminary data.</text>
</comment>
<dbReference type="InterPro" id="IPR001387">
    <property type="entry name" value="Cro/C1-type_HTH"/>
</dbReference>
<dbReference type="InterPro" id="IPR010982">
    <property type="entry name" value="Lambda_DNA-bd_dom_sf"/>
</dbReference>
<evidence type="ECO:0000256" key="1">
    <source>
        <dbReference type="ARBA" id="ARBA00023125"/>
    </source>
</evidence>
<protein>
    <submittedName>
        <fullName evidence="4">Helix-turn-helix transcriptional regulator</fullName>
    </submittedName>
</protein>
<dbReference type="CDD" id="cd00093">
    <property type="entry name" value="HTH_XRE"/>
    <property type="match status" value="1"/>
</dbReference>
<accession>A0ABT7V8F0</accession>
<dbReference type="Pfam" id="PF01381">
    <property type="entry name" value="HTH_3"/>
    <property type="match status" value="1"/>
</dbReference>
<name>A0ABT7V8F0_9ACTN</name>
<gene>
    <name evidence="4" type="ORF">QUW28_04480</name>
</gene>
<feature type="domain" description="HTH cro/C1-type" evidence="3">
    <location>
        <begin position="9"/>
        <end position="63"/>
    </location>
</feature>
<dbReference type="Gene3D" id="1.10.260.40">
    <property type="entry name" value="lambda repressor-like DNA-binding domains"/>
    <property type="match status" value="1"/>
</dbReference>
<dbReference type="EMBL" id="JAUDDZ010000004">
    <property type="protein sequence ID" value="MDM8274756.1"/>
    <property type="molecule type" value="Genomic_DNA"/>
</dbReference>
<keyword evidence="5" id="KW-1185">Reference proteome</keyword>
<keyword evidence="2" id="KW-0812">Transmembrane</keyword>
<evidence type="ECO:0000256" key="2">
    <source>
        <dbReference type="SAM" id="Phobius"/>
    </source>
</evidence>
<proteinExistence type="predicted"/>
<reference evidence="5" key="1">
    <citation type="submission" date="2023-06" db="EMBL/GenBank/DDBJ databases">
        <title>Identification and characterization of horizontal gene transfer across gut microbiota members of farm animals based on homology search.</title>
        <authorList>
            <person name="Zeman M."/>
            <person name="Kubasova T."/>
            <person name="Jahodarova E."/>
            <person name="Nykrynova M."/>
            <person name="Rychlik I."/>
        </authorList>
    </citation>
    <scope>NUCLEOTIDE SEQUENCE [LARGE SCALE GENOMIC DNA]</scope>
    <source>
        <strain evidence="5">154_Feed</strain>
    </source>
</reference>
<dbReference type="Proteomes" id="UP001529421">
    <property type="component" value="Unassembled WGS sequence"/>
</dbReference>
<dbReference type="SUPFAM" id="SSF47413">
    <property type="entry name" value="lambda repressor-like DNA-binding domains"/>
    <property type="match status" value="1"/>
</dbReference>
<keyword evidence="2" id="KW-1133">Transmembrane helix</keyword>
<dbReference type="PROSITE" id="PS50943">
    <property type="entry name" value="HTH_CROC1"/>
    <property type="match status" value="1"/>
</dbReference>
<organism evidence="4 5">
    <name type="scientific">Enorma phocaeensis</name>
    <dbReference type="NCBI Taxonomy" id="1871019"/>
    <lineage>
        <taxon>Bacteria</taxon>
        <taxon>Bacillati</taxon>
        <taxon>Actinomycetota</taxon>
        <taxon>Coriobacteriia</taxon>
        <taxon>Coriobacteriales</taxon>
        <taxon>Coriobacteriaceae</taxon>
        <taxon>Enorma</taxon>
    </lineage>
</organism>
<keyword evidence="2" id="KW-0472">Membrane</keyword>
<dbReference type="PANTHER" id="PTHR46558">
    <property type="entry name" value="TRACRIPTIONAL REGULATORY PROTEIN-RELATED-RELATED"/>
    <property type="match status" value="1"/>
</dbReference>
<keyword evidence="1" id="KW-0238">DNA-binding</keyword>
<evidence type="ECO:0000259" key="3">
    <source>
        <dbReference type="PROSITE" id="PS50943"/>
    </source>
</evidence>
<evidence type="ECO:0000313" key="4">
    <source>
        <dbReference type="EMBL" id="MDM8274756.1"/>
    </source>
</evidence>
<feature type="transmembrane region" description="Helical" evidence="2">
    <location>
        <begin position="122"/>
        <end position="140"/>
    </location>
</feature>
<dbReference type="PANTHER" id="PTHR46558:SF11">
    <property type="entry name" value="HTH-TYPE TRANSCRIPTIONAL REGULATOR XRE"/>
    <property type="match status" value="1"/>
</dbReference>
<dbReference type="RefSeq" id="WP_289544863.1">
    <property type="nucleotide sequence ID" value="NZ_JAUDDZ010000004.1"/>
</dbReference>
<evidence type="ECO:0000313" key="5">
    <source>
        <dbReference type="Proteomes" id="UP001529421"/>
    </source>
</evidence>
<dbReference type="SMART" id="SM00530">
    <property type="entry name" value="HTH_XRE"/>
    <property type="match status" value="1"/>
</dbReference>